<evidence type="ECO:0000256" key="1">
    <source>
        <dbReference type="SAM" id="SignalP"/>
    </source>
</evidence>
<accession>A0A9W7ZU76</accession>
<dbReference type="SUPFAM" id="SSF55797">
    <property type="entry name" value="PR-1-like"/>
    <property type="match status" value="1"/>
</dbReference>
<evidence type="ECO:0000313" key="3">
    <source>
        <dbReference type="Proteomes" id="UP001150538"/>
    </source>
</evidence>
<evidence type="ECO:0000313" key="2">
    <source>
        <dbReference type="EMBL" id="KAJ1913694.1"/>
    </source>
</evidence>
<sequence>MTILGSLKFLALLLISLLLCISSISAKNISPCSGCEKPHKPTNSWTNNFLCALNKKRESLGVNTVVEHTALNYISRPWAKYQHLAHINSQPLPYQYKQGDKLPNGETIPKAAWSSDSIALDPKLNEFEIVENWWRVSNKSAIFADKKAAFGVARYKEYMVVAFYEADKLPYIGKTEPLSCK</sequence>
<feature type="signal peptide" evidence="1">
    <location>
        <begin position="1"/>
        <end position="26"/>
    </location>
</feature>
<organism evidence="2 3">
    <name type="scientific">Mycoemilia scoparia</name>
    <dbReference type="NCBI Taxonomy" id="417184"/>
    <lineage>
        <taxon>Eukaryota</taxon>
        <taxon>Fungi</taxon>
        <taxon>Fungi incertae sedis</taxon>
        <taxon>Zoopagomycota</taxon>
        <taxon>Kickxellomycotina</taxon>
        <taxon>Kickxellomycetes</taxon>
        <taxon>Kickxellales</taxon>
        <taxon>Kickxellaceae</taxon>
        <taxon>Mycoemilia</taxon>
    </lineage>
</organism>
<dbReference type="Proteomes" id="UP001150538">
    <property type="component" value="Unassembled WGS sequence"/>
</dbReference>
<gene>
    <name evidence="2" type="ORF">H4219_005097</name>
</gene>
<dbReference type="AlphaFoldDB" id="A0A9W7ZU76"/>
<evidence type="ECO:0008006" key="4">
    <source>
        <dbReference type="Google" id="ProtNLM"/>
    </source>
</evidence>
<dbReference type="InterPro" id="IPR035940">
    <property type="entry name" value="CAP_sf"/>
</dbReference>
<protein>
    <recommendedName>
        <fullName evidence="4">SCP domain-containing protein</fullName>
    </recommendedName>
</protein>
<dbReference type="EMBL" id="JANBPU010000245">
    <property type="protein sequence ID" value="KAJ1913694.1"/>
    <property type="molecule type" value="Genomic_DNA"/>
</dbReference>
<comment type="caution">
    <text evidence="2">The sequence shown here is derived from an EMBL/GenBank/DDBJ whole genome shotgun (WGS) entry which is preliminary data.</text>
</comment>
<feature type="chain" id="PRO_5040826193" description="SCP domain-containing protein" evidence="1">
    <location>
        <begin position="27"/>
        <end position="181"/>
    </location>
</feature>
<keyword evidence="3" id="KW-1185">Reference proteome</keyword>
<reference evidence="2" key="1">
    <citation type="submission" date="2022-07" db="EMBL/GenBank/DDBJ databases">
        <title>Phylogenomic reconstructions and comparative analyses of Kickxellomycotina fungi.</title>
        <authorList>
            <person name="Reynolds N.K."/>
            <person name="Stajich J.E."/>
            <person name="Barry K."/>
            <person name="Grigoriev I.V."/>
            <person name="Crous P."/>
            <person name="Smith M.E."/>
        </authorList>
    </citation>
    <scope>NUCLEOTIDE SEQUENCE</scope>
    <source>
        <strain evidence="2">NBRC 100468</strain>
    </source>
</reference>
<proteinExistence type="predicted"/>
<keyword evidence="1" id="KW-0732">Signal</keyword>
<name>A0A9W7ZU76_9FUNG</name>